<comment type="caution">
    <text evidence="1">The sequence shown here is derived from an EMBL/GenBank/DDBJ whole genome shotgun (WGS) entry which is preliminary data.</text>
</comment>
<sequence length="138" mass="15505">MCTIPCVDQSDGEVAGPQPVILFHQDRLQWSNNCAKMWVYNCHVIVAKVHYNTHYLVILDSFGDVYHKEVINSGIEFICDETARAGCTVRWTNTVSGDNKESDRGNWQTIAFPVISKTSSAKDAKHKSMQAGRLSSRE</sequence>
<dbReference type="Proteomes" id="UP001148662">
    <property type="component" value="Unassembled WGS sequence"/>
</dbReference>
<protein>
    <submittedName>
        <fullName evidence="1">Uncharacterized protein</fullName>
    </submittedName>
</protein>
<organism evidence="1 2">
    <name type="scientific">Phlebia brevispora</name>
    <dbReference type="NCBI Taxonomy" id="194682"/>
    <lineage>
        <taxon>Eukaryota</taxon>
        <taxon>Fungi</taxon>
        <taxon>Dikarya</taxon>
        <taxon>Basidiomycota</taxon>
        <taxon>Agaricomycotina</taxon>
        <taxon>Agaricomycetes</taxon>
        <taxon>Polyporales</taxon>
        <taxon>Meruliaceae</taxon>
        <taxon>Phlebia</taxon>
    </lineage>
</organism>
<dbReference type="EMBL" id="JANHOG010001023">
    <property type="protein sequence ID" value="KAJ3546464.1"/>
    <property type="molecule type" value="Genomic_DNA"/>
</dbReference>
<reference evidence="1" key="1">
    <citation type="submission" date="2022-07" db="EMBL/GenBank/DDBJ databases">
        <title>Genome Sequence of Phlebia brevispora.</title>
        <authorList>
            <person name="Buettner E."/>
        </authorList>
    </citation>
    <scope>NUCLEOTIDE SEQUENCE</scope>
    <source>
        <strain evidence="1">MPL23</strain>
    </source>
</reference>
<evidence type="ECO:0000313" key="1">
    <source>
        <dbReference type="EMBL" id="KAJ3546464.1"/>
    </source>
</evidence>
<keyword evidence="2" id="KW-1185">Reference proteome</keyword>
<evidence type="ECO:0000313" key="2">
    <source>
        <dbReference type="Proteomes" id="UP001148662"/>
    </source>
</evidence>
<name>A0ACC1SU99_9APHY</name>
<gene>
    <name evidence="1" type="ORF">NM688_g5513</name>
</gene>
<proteinExistence type="predicted"/>
<accession>A0ACC1SU99</accession>